<dbReference type="AlphaFoldDB" id="A0A4Z0LDE2"/>
<dbReference type="Proteomes" id="UP000297407">
    <property type="component" value="Unassembled WGS sequence"/>
</dbReference>
<dbReference type="EMBL" id="SRLH01000001">
    <property type="protein sequence ID" value="TGD59891.1"/>
    <property type="molecule type" value="Genomic_DNA"/>
</dbReference>
<dbReference type="OrthoDB" id="1357554at2"/>
<feature type="transmembrane region" description="Helical" evidence="1">
    <location>
        <begin position="84"/>
        <end position="102"/>
    </location>
</feature>
<reference evidence="2 3" key="1">
    <citation type="submission" date="2019-04" db="EMBL/GenBank/DDBJ databases">
        <title>Flavobacterium sp. strain DS2-A Genome sequencing and assembly.</title>
        <authorList>
            <person name="Kim I."/>
        </authorList>
    </citation>
    <scope>NUCLEOTIDE SEQUENCE [LARGE SCALE GENOMIC DNA]</scope>
    <source>
        <strain evidence="2 3">DS2-A</strain>
    </source>
</reference>
<keyword evidence="1" id="KW-0812">Transmembrane</keyword>
<accession>A0A4Z0LDE2</accession>
<feature type="transmembrane region" description="Helical" evidence="1">
    <location>
        <begin position="45"/>
        <end position="64"/>
    </location>
</feature>
<gene>
    <name evidence="2" type="ORF">E4635_02875</name>
</gene>
<feature type="transmembrane region" description="Helical" evidence="1">
    <location>
        <begin position="109"/>
        <end position="131"/>
    </location>
</feature>
<organism evidence="2 3">
    <name type="scientific">Flavobacterium humi</name>
    <dbReference type="NCBI Taxonomy" id="2562683"/>
    <lineage>
        <taxon>Bacteria</taxon>
        <taxon>Pseudomonadati</taxon>
        <taxon>Bacteroidota</taxon>
        <taxon>Flavobacteriia</taxon>
        <taxon>Flavobacteriales</taxon>
        <taxon>Flavobacteriaceae</taxon>
        <taxon>Flavobacterium</taxon>
    </lineage>
</organism>
<evidence type="ECO:0000313" key="2">
    <source>
        <dbReference type="EMBL" id="TGD59891.1"/>
    </source>
</evidence>
<evidence type="ECO:0000256" key="1">
    <source>
        <dbReference type="SAM" id="Phobius"/>
    </source>
</evidence>
<keyword evidence="1" id="KW-1133">Transmembrane helix</keyword>
<dbReference type="RefSeq" id="WP_135525097.1">
    <property type="nucleotide sequence ID" value="NZ_SRLH01000001.1"/>
</dbReference>
<protein>
    <recommendedName>
        <fullName evidence="4">DUF1361 domain-containing protein</fullName>
    </recommendedName>
</protein>
<keyword evidence="1" id="KW-0472">Membrane</keyword>
<sequence length="189" mass="22016">MELYKTIIAIVDANLMYCLIPIILTLLLVELLFKKRYETGKAMHLVCRFIILYTIITFAVYLIGMALNPKEYAFIQRAQGPYAMAYWMMFLSSLLFPFTLCIKKFASKFWYVMLVAFFMKSGFYFERYVILVTRFHRDYLSENEDFGFSNSFLSGIGLVFLQGILIALLVLGVFEIMKRKKLQAANNNG</sequence>
<evidence type="ECO:0000313" key="3">
    <source>
        <dbReference type="Proteomes" id="UP000297407"/>
    </source>
</evidence>
<keyword evidence="3" id="KW-1185">Reference proteome</keyword>
<feature type="transmembrane region" description="Helical" evidence="1">
    <location>
        <begin position="6"/>
        <end position="33"/>
    </location>
</feature>
<feature type="transmembrane region" description="Helical" evidence="1">
    <location>
        <begin position="151"/>
        <end position="174"/>
    </location>
</feature>
<comment type="caution">
    <text evidence="2">The sequence shown here is derived from an EMBL/GenBank/DDBJ whole genome shotgun (WGS) entry which is preliminary data.</text>
</comment>
<proteinExistence type="predicted"/>
<evidence type="ECO:0008006" key="4">
    <source>
        <dbReference type="Google" id="ProtNLM"/>
    </source>
</evidence>
<name>A0A4Z0LDE2_9FLAO</name>